<dbReference type="Proteomes" id="UP000308199">
    <property type="component" value="Unassembled WGS sequence"/>
</dbReference>
<organism evidence="4 5">
    <name type="scientific">Phellinidium pouzarii</name>
    <dbReference type="NCBI Taxonomy" id="167371"/>
    <lineage>
        <taxon>Eukaryota</taxon>
        <taxon>Fungi</taxon>
        <taxon>Dikarya</taxon>
        <taxon>Basidiomycota</taxon>
        <taxon>Agaricomycotina</taxon>
        <taxon>Agaricomycetes</taxon>
        <taxon>Hymenochaetales</taxon>
        <taxon>Hymenochaetaceae</taxon>
        <taxon>Phellinidium</taxon>
    </lineage>
</organism>
<dbReference type="Gene3D" id="3.40.50.880">
    <property type="match status" value="1"/>
</dbReference>
<dbReference type="InterPro" id="IPR019999">
    <property type="entry name" value="Anth_synth_I-like"/>
</dbReference>
<dbReference type="SUPFAM" id="SSF56322">
    <property type="entry name" value="ADC synthase"/>
    <property type="match status" value="1"/>
</dbReference>
<dbReference type="InterPro" id="IPR015890">
    <property type="entry name" value="Chorismate_C"/>
</dbReference>
<feature type="domain" description="Chorismate-utilising enzyme C-terminal" evidence="2">
    <location>
        <begin position="396"/>
        <end position="576"/>
    </location>
</feature>
<evidence type="ECO:0000313" key="5">
    <source>
        <dbReference type="Proteomes" id="UP000308199"/>
    </source>
</evidence>
<dbReference type="AlphaFoldDB" id="A0A4V3XCP6"/>
<dbReference type="Pfam" id="PF04715">
    <property type="entry name" value="Anth_synt_I_N"/>
    <property type="match status" value="1"/>
</dbReference>
<dbReference type="GO" id="GO:0005737">
    <property type="term" value="C:cytoplasm"/>
    <property type="evidence" value="ECO:0007669"/>
    <property type="project" value="TreeGrafter"/>
</dbReference>
<dbReference type="Gene3D" id="3.60.120.10">
    <property type="entry name" value="Anthranilate synthase"/>
    <property type="match status" value="2"/>
</dbReference>
<evidence type="ECO:0000313" key="4">
    <source>
        <dbReference type="EMBL" id="THH06733.1"/>
    </source>
</evidence>
<evidence type="ECO:0000259" key="2">
    <source>
        <dbReference type="Pfam" id="PF00425"/>
    </source>
</evidence>
<dbReference type="InterPro" id="IPR017926">
    <property type="entry name" value="GATASE"/>
</dbReference>
<dbReference type="SUPFAM" id="SSF52317">
    <property type="entry name" value="Class I glutamine amidotransferase-like"/>
    <property type="match status" value="1"/>
</dbReference>
<dbReference type="PROSITE" id="PS51273">
    <property type="entry name" value="GATASE_TYPE_1"/>
    <property type="match status" value="1"/>
</dbReference>
<dbReference type="PANTHER" id="PTHR11236:SF18">
    <property type="entry name" value="AMINODEOXYCHORISMATE SYNTHASE"/>
    <property type="match status" value="1"/>
</dbReference>
<dbReference type="EMBL" id="SGPK01000179">
    <property type="protein sequence ID" value="THH06733.1"/>
    <property type="molecule type" value="Genomic_DNA"/>
</dbReference>
<dbReference type="GO" id="GO:0000162">
    <property type="term" value="P:L-tryptophan biosynthetic process"/>
    <property type="evidence" value="ECO:0007669"/>
    <property type="project" value="TreeGrafter"/>
</dbReference>
<dbReference type="OrthoDB" id="64220at2759"/>
<gene>
    <name evidence="4" type="ORF">EW145_g3888</name>
</gene>
<reference evidence="4 5" key="1">
    <citation type="submission" date="2019-02" db="EMBL/GenBank/DDBJ databases">
        <title>Genome sequencing of the rare red list fungi Phellinidium pouzarii.</title>
        <authorList>
            <person name="Buettner E."/>
            <person name="Kellner H."/>
        </authorList>
    </citation>
    <scope>NUCLEOTIDE SEQUENCE [LARGE SCALE GENOMIC DNA]</scope>
    <source>
        <strain evidence="4 5">DSM 108285</strain>
    </source>
</reference>
<dbReference type="GO" id="GO:0008153">
    <property type="term" value="P:4-aminobenzoate biosynthetic process"/>
    <property type="evidence" value="ECO:0007669"/>
    <property type="project" value="TreeGrafter"/>
</dbReference>
<dbReference type="InterPro" id="IPR005801">
    <property type="entry name" value="ADC_synthase"/>
</dbReference>
<feature type="domain" description="Anthranilate synthase component I N-terminal" evidence="3">
    <location>
        <begin position="141"/>
        <end position="270"/>
    </location>
</feature>
<dbReference type="GO" id="GO:0046820">
    <property type="term" value="F:4-amino-4-deoxychorismate synthase activity"/>
    <property type="evidence" value="ECO:0007669"/>
    <property type="project" value="TreeGrafter"/>
</dbReference>
<accession>A0A4V3XCP6</accession>
<comment type="caution">
    <text evidence="4">The sequence shown here is derived from an EMBL/GenBank/DDBJ whole genome shotgun (WGS) entry which is preliminary data.</text>
</comment>
<dbReference type="Pfam" id="PF00117">
    <property type="entry name" value="GATase"/>
    <property type="match status" value="1"/>
</dbReference>
<feature type="domain" description="Glutamine amidotransferase" evidence="1">
    <location>
        <begin position="12"/>
        <end position="65"/>
    </location>
</feature>
<sequence length="593" mass="66316">MEMNFSKEFLKTPPKLKILAWADDGEENGLVVMALKHISKPFWGVQYHPESVCTDGSGLRIIQNFWRMAHDWQLKNGRRVKLWDGTAQSHFSGNLWPPLHFVDASRIRFNPQHVTYSKLSLPQLSVTQICEVLGVYKANTDFALLDTASQPGSHSIIGCIHPSTLKIQYFLGDMHVTLIQRKQRTSCSLGTSDIWAWLAAFMQTKVAIGGDPSVPFWGGLVGHLSYELGVDTIKCGRPRNSELNEDFPGVNLVFIERSIVIDVKTGQVFLQSLLSEDDDWFAYIASVLKRAANSEDKANKSKSPLCPLSAVKPTIIYPNKEQYIAKVKKAQDYLSSGESYELCLTAQTRILVPQTRTPSFQSSWELYKGLRLANPAPYAVYLRLGPTTLISSSPERPKEIGENLMIVDLIRHDLYGMVGTGVNVKKFCGIEEYETMWQLVSVIEGEFQPPVSAEYDNEDDHPYDSQLGWSVLRASLPPGSMTGAPKKRSVQLLQGLENGERGVYSGVVGYWCVSGGGDWSVVIRSCFKLDEVHRPERQIRQFKNSDAEYDEWIVGAGGAITALSDPESEWDEMVTKLQCVLKAFCADEQIATT</sequence>
<name>A0A4V3XCP6_9AGAM</name>
<dbReference type="InterPro" id="IPR029062">
    <property type="entry name" value="Class_I_gatase-like"/>
</dbReference>
<keyword evidence="5" id="KW-1185">Reference proteome</keyword>
<dbReference type="PANTHER" id="PTHR11236">
    <property type="entry name" value="AMINOBENZOATE/ANTHRANILATE SYNTHASE"/>
    <property type="match status" value="1"/>
</dbReference>
<dbReference type="InterPro" id="IPR006805">
    <property type="entry name" value="Anth_synth_I_N"/>
</dbReference>
<proteinExistence type="predicted"/>
<protein>
    <submittedName>
        <fullName evidence="4">Uncharacterized protein</fullName>
    </submittedName>
</protein>
<dbReference type="Pfam" id="PF00425">
    <property type="entry name" value="Chorismate_bind"/>
    <property type="match status" value="1"/>
</dbReference>
<evidence type="ECO:0000259" key="1">
    <source>
        <dbReference type="Pfam" id="PF00117"/>
    </source>
</evidence>
<evidence type="ECO:0000259" key="3">
    <source>
        <dbReference type="Pfam" id="PF04715"/>
    </source>
</evidence>